<evidence type="ECO:0000313" key="2">
    <source>
        <dbReference type="EMBL" id="EQC32466.1"/>
    </source>
</evidence>
<dbReference type="InParanoid" id="T0QCR5"/>
<gene>
    <name evidence="2" type="ORF">SDRG_09793</name>
</gene>
<feature type="transmembrane region" description="Helical" evidence="1">
    <location>
        <begin position="777"/>
        <end position="799"/>
    </location>
</feature>
<dbReference type="OrthoDB" id="63729at2759"/>
<keyword evidence="1" id="KW-0812">Transmembrane</keyword>
<dbReference type="RefSeq" id="XP_008613967.1">
    <property type="nucleotide sequence ID" value="XM_008615745.1"/>
</dbReference>
<keyword evidence="3" id="KW-1185">Reference proteome</keyword>
<reference evidence="2 3" key="1">
    <citation type="submission" date="2012-04" db="EMBL/GenBank/DDBJ databases">
        <title>The Genome Sequence of Saprolegnia declina VS20.</title>
        <authorList>
            <consortium name="The Broad Institute Genome Sequencing Platform"/>
            <person name="Russ C."/>
            <person name="Nusbaum C."/>
            <person name="Tyler B."/>
            <person name="van West P."/>
            <person name="Dieguez-Uribeondo J."/>
            <person name="de Bruijn I."/>
            <person name="Tripathy S."/>
            <person name="Jiang R."/>
            <person name="Young S.K."/>
            <person name="Zeng Q."/>
            <person name="Gargeya S."/>
            <person name="Fitzgerald M."/>
            <person name="Haas B."/>
            <person name="Abouelleil A."/>
            <person name="Alvarado L."/>
            <person name="Arachchi H.M."/>
            <person name="Berlin A."/>
            <person name="Chapman S.B."/>
            <person name="Goldberg J."/>
            <person name="Griggs A."/>
            <person name="Gujja S."/>
            <person name="Hansen M."/>
            <person name="Howarth C."/>
            <person name="Imamovic A."/>
            <person name="Larimer J."/>
            <person name="McCowen C."/>
            <person name="Montmayeur A."/>
            <person name="Murphy C."/>
            <person name="Neiman D."/>
            <person name="Pearson M."/>
            <person name="Priest M."/>
            <person name="Roberts A."/>
            <person name="Saif S."/>
            <person name="Shea T."/>
            <person name="Sisk P."/>
            <person name="Sykes S."/>
            <person name="Wortman J."/>
            <person name="Nusbaum C."/>
            <person name="Birren B."/>
        </authorList>
    </citation>
    <scope>NUCLEOTIDE SEQUENCE [LARGE SCALE GENOMIC DNA]</scope>
    <source>
        <strain evidence="2 3">VS20</strain>
    </source>
</reference>
<dbReference type="VEuPathDB" id="FungiDB:SDRG_09793"/>
<dbReference type="AlphaFoldDB" id="T0QCR5"/>
<name>T0QCR5_SAPDV</name>
<organism evidence="2 3">
    <name type="scientific">Saprolegnia diclina (strain VS20)</name>
    <dbReference type="NCBI Taxonomy" id="1156394"/>
    <lineage>
        <taxon>Eukaryota</taxon>
        <taxon>Sar</taxon>
        <taxon>Stramenopiles</taxon>
        <taxon>Oomycota</taxon>
        <taxon>Saprolegniomycetes</taxon>
        <taxon>Saprolegniales</taxon>
        <taxon>Saprolegniaceae</taxon>
        <taxon>Saprolegnia</taxon>
    </lineage>
</organism>
<protein>
    <submittedName>
        <fullName evidence="2">Uncharacterized protein</fullName>
    </submittedName>
</protein>
<dbReference type="GeneID" id="19950520"/>
<dbReference type="Proteomes" id="UP000030762">
    <property type="component" value="Unassembled WGS sequence"/>
</dbReference>
<evidence type="ECO:0000313" key="3">
    <source>
        <dbReference type="Proteomes" id="UP000030762"/>
    </source>
</evidence>
<evidence type="ECO:0000256" key="1">
    <source>
        <dbReference type="SAM" id="Phobius"/>
    </source>
</evidence>
<dbReference type="OMA" id="CATEKAV"/>
<feature type="transmembrane region" description="Helical" evidence="1">
    <location>
        <begin position="519"/>
        <end position="541"/>
    </location>
</feature>
<sequence>MFQRPSIEPILTEKEGRSEVDMAPAIECRTPKEAPSPSSAATPSPRWHWVHTQLTKKVLYVVLFCLSTFLSSSIACGWVANAVHRSTSTPFSLARAIAVLHAHETAYDDCIQDALAHEMLALVTTWSHEQDVVASIAVADEVAIVALANATLACKATLAELQTTLLVSSSSTVLCSPDDQLALETLQNAYSLSQPPTTSRIFLRFPNAQAQADATALNRTLTAYQDAVHADAQALRDVVSTGASSLQANADAAHAAVLTLQSQWSTATSDTADIHGVLSSLQGVKASAAAIEAVLAKAKPALAAVGITLPPLRIALDLETSMTQLLLFGAVMNRSIAAVANAQEATQADARAFVAGLGNAMDRVDGTSAALASQVARYTSPNASTLHRATFSNWTLRDALLEQRGGTVVDTYPEWNASSTVVPTTMATDADAPDNDPQGAYGVDVQGNVVATSLPLDLLVRLALCVLVTVMIAQDAFTDIPEIDNQNTSRLQTTADWLNVLRCRHSIMDVLSSVCRLRLWPFFVAVLLGIVLTAMTVLIVIPLNRMHSEACGLATMSDPSPNWLGNIVVSFASSSMTANGALHASAGVSTLQSLHDNSCAASQLSIVRANMGHQANTSLRYREYAQLHALVTQLRKCLPPNDTSADCAVSPEAIAALTSLQTYTCPAYNATRRRVQGACAAVVRRFASGDGKAHVCALERSLLEMISVAWVSVVTFVLLNGAHLCFMKAVAFWLWRALSAGRYPFVGFVDADGNALDADQLRVRLERRLAEHSRLCVLYAGLAAALWLVAFLFAQYILASLAEDS</sequence>
<accession>T0QCR5</accession>
<feature type="transmembrane region" description="Helical" evidence="1">
    <location>
        <begin position="58"/>
        <end position="80"/>
    </location>
</feature>
<keyword evidence="1" id="KW-1133">Transmembrane helix</keyword>
<keyword evidence="1" id="KW-0472">Membrane</keyword>
<dbReference type="EMBL" id="JH767163">
    <property type="protein sequence ID" value="EQC32466.1"/>
    <property type="molecule type" value="Genomic_DNA"/>
</dbReference>
<proteinExistence type="predicted"/>